<dbReference type="Proteomes" id="UP000813385">
    <property type="component" value="Unassembled WGS sequence"/>
</dbReference>
<feature type="transmembrane region" description="Helical" evidence="1">
    <location>
        <begin position="124"/>
        <end position="147"/>
    </location>
</feature>
<protein>
    <submittedName>
        <fullName evidence="2">Uncharacterized protein</fullName>
    </submittedName>
</protein>
<keyword evidence="1" id="KW-1133">Transmembrane helix</keyword>
<evidence type="ECO:0000313" key="3">
    <source>
        <dbReference type="Proteomes" id="UP000813385"/>
    </source>
</evidence>
<keyword evidence="3" id="KW-1185">Reference proteome</keyword>
<dbReference type="EMBL" id="JAGPXD010000003">
    <property type="protein sequence ID" value="KAH7362598.1"/>
    <property type="molecule type" value="Genomic_DNA"/>
</dbReference>
<feature type="transmembrane region" description="Helical" evidence="1">
    <location>
        <begin position="45"/>
        <end position="69"/>
    </location>
</feature>
<gene>
    <name evidence="2" type="ORF">B0T11DRAFT_328642</name>
</gene>
<proteinExistence type="predicted"/>
<dbReference type="AlphaFoldDB" id="A0A8K0TES0"/>
<accession>A0A8K0TES0</accession>
<organism evidence="2 3">
    <name type="scientific">Plectosphaerella cucumerina</name>
    <dbReference type="NCBI Taxonomy" id="40658"/>
    <lineage>
        <taxon>Eukaryota</taxon>
        <taxon>Fungi</taxon>
        <taxon>Dikarya</taxon>
        <taxon>Ascomycota</taxon>
        <taxon>Pezizomycotina</taxon>
        <taxon>Sordariomycetes</taxon>
        <taxon>Hypocreomycetidae</taxon>
        <taxon>Glomerellales</taxon>
        <taxon>Plectosphaerellaceae</taxon>
        <taxon>Plectosphaerella</taxon>
    </lineage>
</organism>
<keyword evidence="1" id="KW-0472">Membrane</keyword>
<feature type="transmembrane region" description="Helical" evidence="1">
    <location>
        <begin position="17"/>
        <end position="39"/>
    </location>
</feature>
<dbReference type="OrthoDB" id="10356284at2759"/>
<comment type="caution">
    <text evidence="2">The sequence shown here is derived from an EMBL/GenBank/DDBJ whole genome shotgun (WGS) entry which is preliminary data.</text>
</comment>
<evidence type="ECO:0000256" key="1">
    <source>
        <dbReference type="SAM" id="Phobius"/>
    </source>
</evidence>
<evidence type="ECO:0000313" key="2">
    <source>
        <dbReference type="EMBL" id="KAH7362598.1"/>
    </source>
</evidence>
<feature type="transmembrane region" description="Helical" evidence="1">
    <location>
        <begin position="90"/>
        <end position="112"/>
    </location>
</feature>
<sequence>MVVDDISRHKSRYLGQLILRTIASLMSLAIFALAVYTLAKFNVSFKITFAVAVVVPVYNTIRCVAYLALYRSRPAPEGQMTRPVGGLRMFLSDMFLIILCAISAGMLGYAATKKRRTFAADLPRLITLGLQVGVGVVQLAAAIWNLIGSRDSAKNYEPVDNGV</sequence>
<name>A0A8K0TES0_9PEZI</name>
<reference evidence="2" key="1">
    <citation type="journal article" date="2021" name="Nat. Commun.">
        <title>Genetic determinants of endophytism in the Arabidopsis root mycobiome.</title>
        <authorList>
            <person name="Mesny F."/>
            <person name="Miyauchi S."/>
            <person name="Thiergart T."/>
            <person name="Pickel B."/>
            <person name="Atanasova L."/>
            <person name="Karlsson M."/>
            <person name="Huettel B."/>
            <person name="Barry K.W."/>
            <person name="Haridas S."/>
            <person name="Chen C."/>
            <person name="Bauer D."/>
            <person name="Andreopoulos W."/>
            <person name="Pangilinan J."/>
            <person name="LaButti K."/>
            <person name="Riley R."/>
            <person name="Lipzen A."/>
            <person name="Clum A."/>
            <person name="Drula E."/>
            <person name="Henrissat B."/>
            <person name="Kohler A."/>
            <person name="Grigoriev I.V."/>
            <person name="Martin F.M."/>
            <person name="Hacquard S."/>
        </authorList>
    </citation>
    <scope>NUCLEOTIDE SEQUENCE</scope>
    <source>
        <strain evidence="2">MPI-CAGE-AT-0016</strain>
    </source>
</reference>
<keyword evidence="1" id="KW-0812">Transmembrane</keyword>